<reference evidence="2 3" key="1">
    <citation type="journal article" date="2015" name="Genome Announc.">
        <title>Expanding the biotechnology potential of lactobacilli through comparative genomics of 213 strains and associated genera.</title>
        <authorList>
            <person name="Sun Z."/>
            <person name="Harris H.M."/>
            <person name="McCann A."/>
            <person name="Guo C."/>
            <person name="Argimon S."/>
            <person name="Zhang W."/>
            <person name="Yang X."/>
            <person name="Jeffery I.B."/>
            <person name="Cooney J.C."/>
            <person name="Kagawa T.F."/>
            <person name="Liu W."/>
            <person name="Song Y."/>
            <person name="Salvetti E."/>
            <person name="Wrobel A."/>
            <person name="Rasinkangas P."/>
            <person name="Parkhill J."/>
            <person name="Rea M.C."/>
            <person name="O'Sullivan O."/>
            <person name="Ritari J."/>
            <person name="Douillard F.P."/>
            <person name="Paul Ross R."/>
            <person name="Yang R."/>
            <person name="Briner A.E."/>
            <person name="Felis G.E."/>
            <person name="de Vos W.M."/>
            <person name="Barrangou R."/>
            <person name="Klaenhammer T.R."/>
            <person name="Caufield P.W."/>
            <person name="Cui Y."/>
            <person name="Zhang H."/>
            <person name="O'Toole P.W."/>
        </authorList>
    </citation>
    <scope>NUCLEOTIDE SEQUENCE [LARGE SCALE GENOMIC DNA]</scope>
    <source>
        <strain evidence="2 3">DSM 20515</strain>
    </source>
</reference>
<comment type="caution">
    <text evidence="2">The sequence shown here is derived from an EMBL/GenBank/DDBJ whole genome shotgun (WGS) entry which is preliminary data.</text>
</comment>
<evidence type="ECO:0000313" key="2">
    <source>
        <dbReference type="EMBL" id="KRM76321.1"/>
    </source>
</evidence>
<dbReference type="Proteomes" id="UP000051845">
    <property type="component" value="Unassembled WGS sequence"/>
</dbReference>
<evidence type="ECO:0000256" key="1">
    <source>
        <dbReference type="SAM" id="SignalP"/>
    </source>
</evidence>
<evidence type="ECO:0000313" key="3">
    <source>
        <dbReference type="Proteomes" id="UP000051845"/>
    </source>
</evidence>
<name>A0A0R2BAW3_SECCO</name>
<organism evidence="2 3">
    <name type="scientific">Secundilactobacillus collinoides DSM 20515 = JCM 1123</name>
    <dbReference type="NCBI Taxonomy" id="1423733"/>
    <lineage>
        <taxon>Bacteria</taxon>
        <taxon>Bacillati</taxon>
        <taxon>Bacillota</taxon>
        <taxon>Bacilli</taxon>
        <taxon>Lactobacillales</taxon>
        <taxon>Lactobacillaceae</taxon>
        <taxon>Secundilactobacillus</taxon>
    </lineage>
</organism>
<feature type="signal peptide" evidence="1">
    <location>
        <begin position="1"/>
        <end position="29"/>
    </location>
</feature>
<sequence>MKHALIKSALAFIATISLGTAMSTVSVHAASATKTFSTSNPNKLTAYYSSKKAQYAFHWVTVKTNKGKVRVMVFGDFKAAKTTMVLPLTTTLSKNRKTLSSTYRIVGSNDKVGTHNYHFKLTKISSTKYQVKLATSGQRRLLSTTGTTTTFTATTKSPAKTFAAAYSESVIKTAETSELNTELEAAYKEALKKDATAKDPTTDSAMQKEVTDLVNSTTKSKLADLVSSFNM</sequence>
<protein>
    <submittedName>
        <fullName evidence="2">Uncharacterized protein</fullName>
    </submittedName>
</protein>
<dbReference type="EMBL" id="AYYR01000030">
    <property type="protein sequence ID" value="KRM76321.1"/>
    <property type="molecule type" value="Genomic_DNA"/>
</dbReference>
<proteinExistence type="predicted"/>
<gene>
    <name evidence="2" type="ORF">FC82_GL001680</name>
</gene>
<dbReference type="AlphaFoldDB" id="A0A0R2BAW3"/>
<dbReference type="PATRIC" id="fig|1423733.4.peg.1769"/>
<feature type="chain" id="PRO_5006415274" evidence="1">
    <location>
        <begin position="30"/>
        <end position="231"/>
    </location>
</feature>
<dbReference type="RefSeq" id="WP_056996520.1">
    <property type="nucleotide sequence ID" value="NZ_AYYR01000030.1"/>
</dbReference>
<accession>A0A0R2BAW3</accession>
<keyword evidence="1" id="KW-0732">Signal</keyword>